<keyword evidence="2" id="KW-1185">Reference proteome</keyword>
<dbReference type="RefSeq" id="WP_218252797.1">
    <property type="nucleotide sequence ID" value="NZ_JABXWD010000206.1"/>
</dbReference>
<proteinExistence type="predicted"/>
<reference evidence="1 2" key="1">
    <citation type="journal article" date="2020" name="J Geophys Res Biogeosci">
        <title>Magnetotaxis as an Adaptation to Enable Bacterial Shuttling of Microbial Sulfur and Sulfur Cycling Across Aquatic Oxic#Anoxic Interfaces.</title>
        <authorList>
            <person name="Li J."/>
            <person name="Liu P."/>
            <person name="Wang J."/>
            <person name="Roberts A.P."/>
            <person name="Pan Y."/>
        </authorList>
    </citation>
    <scope>NUCLEOTIDE SEQUENCE [LARGE SCALE GENOMIC DNA]</scope>
    <source>
        <strain evidence="1 2">MYR-1_YQ</strain>
    </source>
</reference>
<gene>
    <name evidence="1" type="ORF">HWQ67_11310</name>
</gene>
<accession>A0ABS6S199</accession>
<dbReference type="Pfam" id="PF13711">
    <property type="entry name" value="DUF4160"/>
    <property type="match status" value="1"/>
</dbReference>
<protein>
    <submittedName>
        <fullName evidence="1">DUF4160 domain-containing protein</fullName>
    </submittedName>
</protein>
<comment type="caution">
    <text evidence="1">The sequence shown here is derived from an EMBL/GenBank/DDBJ whole genome shotgun (WGS) entry which is preliminary data.</text>
</comment>
<dbReference type="EMBL" id="JABXWD010000206">
    <property type="protein sequence ID" value="MBV6342173.1"/>
    <property type="molecule type" value="Genomic_DNA"/>
</dbReference>
<dbReference type="Proteomes" id="UP001196980">
    <property type="component" value="Unassembled WGS sequence"/>
</dbReference>
<sequence>MSPILFSYRGYRFFFFSKEESRPHVHVRCSDGEAKFWIEPDVSLAINYGLKENQITEIRKIIKENSNEIRDKWTSHFGGC</sequence>
<organism evidence="1 2">
    <name type="scientific">Candidatus Magnetobacterium casense</name>
    <dbReference type="NCBI Taxonomy" id="1455061"/>
    <lineage>
        <taxon>Bacteria</taxon>
        <taxon>Pseudomonadati</taxon>
        <taxon>Nitrospirota</taxon>
        <taxon>Thermodesulfovibrionia</taxon>
        <taxon>Thermodesulfovibrionales</taxon>
        <taxon>Candidatus Magnetobacteriaceae</taxon>
        <taxon>Candidatus Magnetobacterium</taxon>
    </lineage>
</organism>
<name>A0ABS6S199_9BACT</name>
<evidence type="ECO:0000313" key="2">
    <source>
        <dbReference type="Proteomes" id="UP001196980"/>
    </source>
</evidence>
<evidence type="ECO:0000313" key="1">
    <source>
        <dbReference type="EMBL" id="MBV6342173.1"/>
    </source>
</evidence>
<dbReference type="InterPro" id="IPR025427">
    <property type="entry name" value="DUF4160"/>
</dbReference>